<reference evidence="1" key="1">
    <citation type="submission" date="2020-01" db="EMBL/GenBank/DDBJ databases">
        <authorList>
            <person name="Seo Y.L."/>
        </authorList>
    </citation>
    <scope>NUCLEOTIDE SEQUENCE</scope>
    <source>
        <strain evidence="1">R11</strain>
    </source>
</reference>
<evidence type="ECO:0000313" key="2">
    <source>
        <dbReference type="Proteomes" id="UP000638732"/>
    </source>
</evidence>
<evidence type="ECO:0000313" key="1">
    <source>
        <dbReference type="EMBL" id="NCD68900.1"/>
    </source>
</evidence>
<organism evidence="1 2">
    <name type="scientific">Mucilaginibacter agri</name>
    <dbReference type="NCBI Taxonomy" id="2695265"/>
    <lineage>
        <taxon>Bacteria</taxon>
        <taxon>Pseudomonadati</taxon>
        <taxon>Bacteroidota</taxon>
        <taxon>Sphingobacteriia</taxon>
        <taxon>Sphingobacteriales</taxon>
        <taxon>Sphingobacteriaceae</taxon>
        <taxon>Mucilaginibacter</taxon>
    </lineage>
</organism>
<name>A0A965ZDV0_9SPHI</name>
<proteinExistence type="predicted"/>
<sequence length="143" mass="16806">MNRTVYYPFGKIRDVDSLKMLNAQLTLTKEIAKDPSLNSYELMRLAYKNSFIKFFKRSDTGFFEIVSARMSDKEITLPNYVHIGMALEDFLDLYFEKNINRYTQKISTVQLISGVDGIWQYYHFKNGVLSSINFNSDYTFNKD</sequence>
<dbReference type="EMBL" id="WWEO01000040">
    <property type="protein sequence ID" value="NCD68900.1"/>
    <property type="molecule type" value="Genomic_DNA"/>
</dbReference>
<comment type="caution">
    <text evidence="1">The sequence shown here is derived from an EMBL/GenBank/DDBJ whole genome shotgun (WGS) entry which is preliminary data.</text>
</comment>
<keyword evidence="2" id="KW-1185">Reference proteome</keyword>
<dbReference type="Proteomes" id="UP000638732">
    <property type="component" value="Unassembled WGS sequence"/>
</dbReference>
<gene>
    <name evidence="1" type="ORF">GSY63_06000</name>
</gene>
<accession>A0A965ZDV0</accession>
<dbReference type="RefSeq" id="WP_166584888.1">
    <property type="nucleotide sequence ID" value="NZ_WWEO01000040.1"/>
</dbReference>
<protein>
    <submittedName>
        <fullName evidence="1">Uncharacterized protein</fullName>
    </submittedName>
</protein>
<dbReference type="AlphaFoldDB" id="A0A965ZDV0"/>
<reference evidence="1" key="2">
    <citation type="submission" date="2020-10" db="EMBL/GenBank/DDBJ databases">
        <title>Mucilaginibacter sp. nov., isolated from soil.</title>
        <authorList>
            <person name="Jeon C.O."/>
        </authorList>
    </citation>
    <scope>NUCLEOTIDE SEQUENCE</scope>
    <source>
        <strain evidence="1">R11</strain>
    </source>
</reference>